<protein>
    <recommendedName>
        <fullName evidence="3">asparagine synthase (glutamine-hydrolyzing)</fullName>
        <ecNumber evidence="3">6.3.5.4</ecNumber>
    </recommendedName>
</protein>
<evidence type="ECO:0000256" key="8">
    <source>
        <dbReference type="ARBA" id="ARBA00048741"/>
    </source>
</evidence>
<dbReference type="Proteomes" id="UP000198571">
    <property type="component" value="Unassembled WGS sequence"/>
</dbReference>
<evidence type="ECO:0000256" key="4">
    <source>
        <dbReference type="ARBA" id="ARBA00022741"/>
    </source>
</evidence>
<evidence type="ECO:0000313" key="11">
    <source>
        <dbReference type="EMBL" id="SES10018.1"/>
    </source>
</evidence>
<keyword evidence="7" id="KW-0315">Glutamine amidotransferase</keyword>
<dbReference type="STRING" id="1601833.SAMN05518684_10812"/>
<name>A0A1H9UL41_9BACI</name>
<comment type="pathway">
    <text evidence="1">Amino-acid biosynthesis; L-asparagine biosynthesis; L-asparagine from L-aspartate (L-Gln route): step 1/1.</text>
</comment>
<evidence type="ECO:0000256" key="5">
    <source>
        <dbReference type="ARBA" id="ARBA00022840"/>
    </source>
</evidence>
<dbReference type="InterPro" id="IPR006426">
    <property type="entry name" value="Asn_synth_AEB"/>
</dbReference>
<gene>
    <name evidence="11" type="ORF">SAMN05518684_10812</name>
</gene>
<keyword evidence="6" id="KW-0061">Asparagine biosynthesis</keyword>
<keyword evidence="6" id="KW-0028">Amino-acid biosynthesis</keyword>
<dbReference type="OrthoDB" id="9763290at2"/>
<reference evidence="12" key="1">
    <citation type="submission" date="2016-10" db="EMBL/GenBank/DDBJ databases">
        <authorList>
            <person name="Varghese N."/>
            <person name="Submissions S."/>
        </authorList>
    </citation>
    <scope>NUCLEOTIDE SEQUENCE [LARGE SCALE GENOMIC DNA]</scope>
    <source>
        <strain evidence="12">S9</strain>
    </source>
</reference>
<dbReference type="AlphaFoldDB" id="A0A1H9UL41"/>
<evidence type="ECO:0000259" key="10">
    <source>
        <dbReference type="PROSITE" id="PS51278"/>
    </source>
</evidence>
<dbReference type="InterPro" id="IPR033738">
    <property type="entry name" value="AsnB_N"/>
</dbReference>
<dbReference type="InterPro" id="IPR051786">
    <property type="entry name" value="ASN_synthetase/amidase"/>
</dbReference>
<keyword evidence="5 9" id="KW-0067">ATP-binding</keyword>
<dbReference type="RefSeq" id="WP_093051727.1">
    <property type="nucleotide sequence ID" value="NZ_FOGT01000008.1"/>
</dbReference>
<dbReference type="PANTHER" id="PTHR43284:SF1">
    <property type="entry name" value="ASPARAGINE SYNTHETASE"/>
    <property type="match status" value="1"/>
</dbReference>
<dbReference type="InterPro" id="IPR001962">
    <property type="entry name" value="Asn_synthase"/>
</dbReference>
<dbReference type="GO" id="GO:0004066">
    <property type="term" value="F:asparagine synthase (glutamine-hydrolyzing) activity"/>
    <property type="evidence" value="ECO:0007669"/>
    <property type="project" value="UniProtKB-EC"/>
</dbReference>
<dbReference type="InterPro" id="IPR017932">
    <property type="entry name" value="GATase_2_dom"/>
</dbReference>
<dbReference type="SUPFAM" id="SSF56235">
    <property type="entry name" value="N-terminal nucleophile aminohydrolases (Ntn hydrolases)"/>
    <property type="match status" value="1"/>
</dbReference>
<keyword evidence="12" id="KW-1185">Reference proteome</keyword>
<dbReference type="PROSITE" id="PS51278">
    <property type="entry name" value="GATASE_TYPE_2"/>
    <property type="match status" value="1"/>
</dbReference>
<evidence type="ECO:0000256" key="2">
    <source>
        <dbReference type="ARBA" id="ARBA00005752"/>
    </source>
</evidence>
<dbReference type="PIRSF" id="PIRSF001589">
    <property type="entry name" value="Asn_synthetase_glu-h"/>
    <property type="match status" value="1"/>
</dbReference>
<dbReference type="Pfam" id="PF13537">
    <property type="entry name" value="GATase_7"/>
    <property type="match status" value="1"/>
</dbReference>
<dbReference type="InterPro" id="IPR014729">
    <property type="entry name" value="Rossmann-like_a/b/a_fold"/>
</dbReference>
<comment type="similarity">
    <text evidence="2">Belongs to the asparagine synthetase family.</text>
</comment>
<dbReference type="EMBL" id="FOGT01000008">
    <property type="protein sequence ID" value="SES10018.1"/>
    <property type="molecule type" value="Genomic_DNA"/>
</dbReference>
<dbReference type="Gene3D" id="3.40.50.620">
    <property type="entry name" value="HUPs"/>
    <property type="match status" value="2"/>
</dbReference>
<feature type="domain" description="Glutamine amidotransferase type-2" evidence="10">
    <location>
        <begin position="2"/>
        <end position="217"/>
    </location>
</feature>
<dbReference type="Pfam" id="PF00733">
    <property type="entry name" value="Asn_synthase"/>
    <property type="match status" value="1"/>
</dbReference>
<organism evidence="11 12">
    <name type="scientific">Salipaludibacillus aurantiacus</name>
    <dbReference type="NCBI Taxonomy" id="1601833"/>
    <lineage>
        <taxon>Bacteria</taxon>
        <taxon>Bacillati</taxon>
        <taxon>Bacillota</taxon>
        <taxon>Bacilli</taxon>
        <taxon>Bacillales</taxon>
        <taxon>Bacillaceae</taxon>
    </lineage>
</organism>
<evidence type="ECO:0000256" key="7">
    <source>
        <dbReference type="ARBA" id="ARBA00022962"/>
    </source>
</evidence>
<dbReference type="CDD" id="cd00712">
    <property type="entry name" value="AsnB"/>
    <property type="match status" value="1"/>
</dbReference>
<evidence type="ECO:0000313" key="12">
    <source>
        <dbReference type="Proteomes" id="UP000198571"/>
    </source>
</evidence>
<keyword evidence="4 9" id="KW-0547">Nucleotide-binding</keyword>
<evidence type="ECO:0000256" key="3">
    <source>
        <dbReference type="ARBA" id="ARBA00012737"/>
    </source>
</evidence>
<dbReference type="PANTHER" id="PTHR43284">
    <property type="entry name" value="ASPARAGINE SYNTHETASE (GLUTAMINE-HYDROLYZING)"/>
    <property type="match status" value="1"/>
</dbReference>
<accession>A0A1H9UL41</accession>
<proteinExistence type="inferred from homology"/>
<feature type="binding site" evidence="9">
    <location>
        <position position="100"/>
    </location>
    <ligand>
        <name>L-glutamine</name>
        <dbReference type="ChEBI" id="CHEBI:58359"/>
    </ligand>
</feature>
<sequence length="662" mass="76294">MSAIAGLIHFNNSPVSNEQTTDLMKGFECFPADDVRGWQKSNAFLGCHAQWITPESVGEPLPYYDYERQLVITADAIIDNREELCEKLQIEKAYRQNIPDSRLILLAYSKWGEEAPKQLVGDFAFMIWDERQQRLFGARDFSGARTLYYCFKEGRLAFSTLIAPLFTLPGIDKKVKEEWMAEFLAIPGMVEAVDMNHTVYERIMQVPPSHSISVCERGVRLSRYNVLNLNEKIKLKSDAEYEEAFRDVFGRAVKDRLRTYGKVGSQLSGGLDSGSVAGFAARELKKENKQLHTFSFIPKKGFQDWTPHYLNPDESIFIRQAVAHIGNINPSYLSFEGKSPLSEVDSFLELMEMPYKFFGNSFWAMGINKEAQQQGIKILLNGARGNHSISWGSRKLTFDYYNNLLKKGKWSRLYREIDDYCRHFQTGKSVVIPFIVKRGLRSRKTRQSDELPFAQFISPELAKKTDVFEKLKGSQLLDNHGYDETYLRHQHFTHHYSWNKTGVITTKLSLRYAMWERDPTNDLRVIRFCLSIPHEQYVTGGMERSLIRRATKDLLPDSIRLNQHTRGFQGGDVIERMKPEWNAFVTELQHLVDNPATSYFIDVNVLKRALSDLPNVPAPNLVFSNDFKILTRSLIVSRFIQQVEKGGDYYEKDMERAFIGST</sequence>
<dbReference type="EC" id="6.3.5.4" evidence="3"/>
<dbReference type="GO" id="GO:0005524">
    <property type="term" value="F:ATP binding"/>
    <property type="evidence" value="ECO:0007669"/>
    <property type="project" value="UniProtKB-KW"/>
</dbReference>
<dbReference type="InterPro" id="IPR029055">
    <property type="entry name" value="Ntn_hydrolases_N"/>
</dbReference>
<dbReference type="SUPFAM" id="SSF52402">
    <property type="entry name" value="Adenine nucleotide alpha hydrolases-like"/>
    <property type="match status" value="1"/>
</dbReference>
<evidence type="ECO:0000256" key="9">
    <source>
        <dbReference type="PIRSR" id="PIRSR001589-2"/>
    </source>
</evidence>
<dbReference type="GO" id="GO:0006529">
    <property type="term" value="P:asparagine biosynthetic process"/>
    <property type="evidence" value="ECO:0007669"/>
    <property type="project" value="UniProtKB-KW"/>
</dbReference>
<evidence type="ECO:0000256" key="6">
    <source>
        <dbReference type="ARBA" id="ARBA00022888"/>
    </source>
</evidence>
<evidence type="ECO:0000256" key="1">
    <source>
        <dbReference type="ARBA" id="ARBA00005187"/>
    </source>
</evidence>
<dbReference type="Gene3D" id="3.60.20.10">
    <property type="entry name" value="Glutamine Phosphoribosylpyrophosphate, subunit 1, domain 1"/>
    <property type="match status" value="1"/>
</dbReference>
<comment type="catalytic activity">
    <reaction evidence="8">
        <text>L-aspartate + L-glutamine + ATP + H2O = L-asparagine + L-glutamate + AMP + diphosphate + H(+)</text>
        <dbReference type="Rhea" id="RHEA:12228"/>
        <dbReference type="ChEBI" id="CHEBI:15377"/>
        <dbReference type="ChEBI" id="CHEBI:15378"/>
        <dbReference type="ChEBI" id="CHEBI:29985"/>
        <dbReference type="ChEBI" id="CHEBI:29991"/>
        <dbReference type="ChEBI" id="CHEBI:30616"/>
        <dbReference type="ChEBI" id="CHEBI:33019"/>
        <dbReference type="ChEBI" id="CHEBI:58048"/>
        <dbReference type="ChEBI" id="CHEBI:58359"/>
        <dbReference type="ChEBI" id="CHEBI:456215"/>
        <dbReference type="EC" id="6.3.5.4"/>
    </reaction>
</comment>